<dbReference type="STRING" id="579137.Metvu_1511"/>
<accession>C9RIG2</accession>
<dbReference type="eggNOG" id="arCOG06584">
    <property type="taxonomic scope" value="Archaea"/>
</dbReference>
<dbReference type="GeneID" id="8513858"/>
<evidence type="ECO:0000313" key="3">
    <source>
        <dbReference type="Proteomes" id="UP000002063"/>
    </source>
</evidence>
<gene>
    <name evidence="2" type="ordered locus">Metvu_1511</name>
</gene>
<proteinExistence type="predicted"/>
<keyword evidence="1" id="KW-1133">Transmembrane helix</keyword>
<sequence length="148" mass="16734">MYLIKRKKGQISVDFILAFMFLMIVSLFLYESELTFTNDSTNAIIANKLYAVVDTFENYAMLSYSENETLLLTLKPVGDISYTIRASTKLINVSRETYVIFYPEKDGVRIEGRDVVNTSVDVGNKVQLIANVGKNNITLSKNTLVNIK</sequence>
<name>C9RIG2_METVM</name>
<evidence type="ECO:0000313" key="2">
    <source>
        <dbReference type="EMBL" id="ACX73364.1"/>
    </source>
</evidence>
<evidence type="ECO:0000256" key="1">
    <source>
        <dbReference type="SAM" id="Phobius"/>
    </source>
</evidence>
<dbReference type="OrthoDB" id="65838at2157"/>
<dbReference type="EMBL" id="CP001787">
    <property type="protein sequence ID" value="ACX73364.1"/>
    <property type="molecule type" value="Genomic_DNA"/>
</dbReference>
<dbReference type="KEGG" id="mvu:Metvu_1511"/>
<dbReference type="RefSeq" id="WP_015733583.1">
    <property type="nucleotide sequence ID" value="NC_013407.1"/>
</dbReference>
<keyword evidence="1" id="KW-0472">Membrane</keyword>
<keyword evidence="3" id="KW-1185">Reference proteome</keyword>
<dbReference type="AlphaFoldDB" id="C9RIG2"/>
<feature type="transmembrane region" description="Helical" evidence="1">
    <location>
        <begin position="12"/>
        <end position="30"/>
    </location>
</feature>
<keyword evidence="1" id="KW-0812">Transmembrane</keyword>
<protein>
    <recommendedName>
        <fullName evidence="4">Flagellin</fullName>
    </recommendedName>
</protein>
<dbReference type="HOGENOM" id="CLU_125809_0_0_2"/>
<reference evidence="2" key="1">
    <citation type="submission" date="2009-10" db="EMBL/GenBank/DDBJ databases">
        <title>Complete sequence of chromosome of Methanocaldococcus vulcanius M7.</title>
        <authorList>
            <consortium name="US DOE Joint Genome Institute"/>
            <person name="Lucas S."/>
            <person name="Copeland A."/>
            <person name="Lapidus A."/>
            <person name="Glavina del Rio T."/>
            <person name="Dalin E."/>
            <person name="Tice H."/>
            <person name="Bruce D."/>
            <person name="Goodwin L."/>
            <person name="Pitluck S."/>
            <person name="Lcollab F.I."/>
            <person name="Brettin T."/>
            <person name="Detter J.C."/>
            <person name="Han C."/>
            <person name="Tapia R."/>
            <person name="Kuske C.R."/>
            <person name="Schmutz J."/>
            <person name="Larimer F."/>
            <person name="Land M."/>
            <person name="Hauser L."/>
            <person name="Kyrpides N."/>
            <person name="Ovchinikova G."/>
            <person name="Sieprawska-Lupa M."/>
            <person name="Whitman W.B."/>
            <person name="Woyke T."/>
        </authorList>
    </citation>
    <scope>NUCLEOTIDE SEQUENCE [LARGE SCALE GENOMIC DNA]</scope>
    <source>
        <strain evidence="2">M7</strain>
    </source>
</reference>
<evidence type="ECO:0008006" key="4">
    <source>
        <dbReference type="Google" id="ProtNLM"/>
    </source>
</evidence>
<dbReference type="Proteomes" id="UP000002063">
    <property type="component" value="Chromosome"/>
</dbReference>
<organism evidence="2 3">
    <name type="scientific">Methanocaldococcus vulcanius (strain ATCC 700851 / DSM 12094 / M7)</name>
    <name type="common">Methanococcus vulcanius</name>
    <dbReference type="NCBI Taxonomy" id="579137"/>
    <lineage>
        <taxon>Archaea</taxon>
        <taxon>Methanobacteriati</taxon>
        <taxon>Methanobacteriota</taxon>
        <taxon>Methanomada group</taxon>
        <taxon>Methanococci</taxon>
        <taxon>Methanococcales</taxon>
        <taxon>Methanocaldococcaceae</taxon>
        <taxon>Methanocaldococcus</taxon>
    </lineage>
</organism>